<dbReference type="EMBL" id="CAEZTG010000245">
    <property type="protein sequence ID" value="CAB4581631.1"/>
    <property type="molecule type" value="Genomic_DNA"/>
</dbReference>
<sequence>MKGAPLGNLCMREPRAGVDRKALNNFVAGQGAPVMALRVSRLRVHQGSPVMSDRRWGNREWFADRRSLPLIRFRRSENQRVRCE</sequence>
<protein>
    <submittedName>
        <fullName evidence="1">Unannotated protein</fullName>
    </submittedName>
</protein>
<proteinExistence type="predicted"/>
<dbReference type="AlphaFoldDB" id="A0A6J6EYL8"/>
<gene>
    <name evidence="1" type="ORF">UFOPK1603_01829</name>
</gene>
<organism evidence="1">
    <name type="scientific">freshwater metagenome</name>
    <dbReference type="NCBI Taxonomy" id="449393"/>
    <lineage>
        <taxon>unclassified sequences</taxon>
        <taxon>metagenomes</taxon>
        <taxon>ecological metagenomes</taxon>
    </lineage>
</organism>
<accession>A0A6J6EYL8</accession>
<evidence type="ECO:0000313" key="1">
    <source>
        <dbReference type="EMBL" id="CAB4581631.1"/>
    </source>
</evidence>
<name>A0A6J6EYL8_9ZZZZ</name>
<reference evidence="1" key="1">
    <citation type="submission" date="2020-05" db="EMBL/GenBank/DDBJ databases">
        <authorList>
            <person name="Chiriac C."/>
            <person name="Salcher M."/>
            <person name="Ghai R."/>
            <person name="Kavagutti S V."/>
        </authorList>
    </citation>
    <scope>NUCLEOTIDE SEQUENCE</scope>
</reference>